<name>A0AAE3YYQ7_9ACTN</name>
<organism evidence="3 4">
    <name type="scientific">Catenuloplanes atrovinosus</name>
    <dbReference type="NCBI Taxonomy" id="137266"/>
    <lineage>
        <taxon>Bacteria</taxon>
        <taxon>Bacillati</taxon>
        <taxon>Actinomycetota</taxon>
        <taxon>Actinomycetes</taxon>
        <taxon>Micromonosporales</taxon>
        <taxon>Micromonosporaceae</taxon>
        <taxon>Catenuloplanes</taxon>
    </lineage>
</organism>
<evidence type="ECO:0000256" key="1">
    <source>
        <dbReference type="ARBA" id="ARBA00023125"/>
    </source>
</evidence>
<dbReference type="PANTHER" id="PTHR30204:SF98">
    <property type="entry name" value="HTH-TYPE TRANSCRIPTIONAL REGULATOR ADHR"/>
    <property type="match status" value="1"/>
</dbReference>
<keyword evidence="1 3" id="KW-0238">DNA-binding</keyword>
<dbReference type="GO" id="GO:0003700">
    <property type="term" value="F:DNA-binding transcription factor activity"/>
    <property type="evidence" value="ECO:0007669"/>
    <property type="project" value="InterPro"/>
</dbReference>
<evidence type="ECO:0000313" key="3">
    <source>
        <dbReference type="EMBL" id="MDR7281050.1"/>
    </source>
</evidence>
<dbReference type="InterPro" id="IPR000551">
    <property type="entry name" value="MerR-type_HTH_dom"/>
</dbReference>
<dbReference type="Pfam" id="PF13411">
    <property type="entry name" value="MerR_1"/>
    <property type="match status" value="1"/>
</dbReference>
<dbReference type="PANTHER" id="PTHR30204">
    <property type="entry name" value="REDOX-CYCLING DRUG-SENSING TRANSCRIPTIONAL ACTIVATOR SOXR"/>
    <property type="match status" value="1"/>
</dbReference>
<dbReference type="RefSeq" id="WP_310375970.1">
    <property type="nucleotide sequence ID" value="NZ_JAVDYB010000001.1"/>
</dbReference>
<proteinExistence type="predicted"/>
<feature type="domain" description="HTH merR-type" evidence="2">
    <location>
        <begin position="1"/>
        <end position="70"/>
    </location>
</feature>
<dbReference type="PRINTS" id="PR00040">
    <property type="entry name" value="HTHMERR"/>
</dbReference>
<dbReference type="EMBL" id="JAVDYB010000001">
    <property type="protein sequence ID" value="MDR7281050.1"/>
    <property type="molecule type" value="Genomic_DNA"/>
</dbReference>
<keyword evidence="4" id="KW-1185">Reference proteome</keyword>
<dbReference type="GO" id="GO:0003677">
    <property type="term" value="F:DNA binding"/>
    <property type="evidence" value="ECO:0007669"/>
    <property type="project" value="UniProtKB-KW"/>
</dbReference>
<reference evidence="3" key="1">
    <citation type="submission" date="2023-07" db="EMBL/GenBank/DDBJ databases">
        <title>Sequencing the genomes of 1000 actinobacteria strains.</title>
        <authorList>
            <person name="Klenk H.-P."/>
        </authorList>
    </citation>
    <scope>NUCLEOTIDE SEQUENCE</scope>
    <source>
        <strain evidence="3">DSM 44707</strain>
    </source>
</reference>
<dbReference type="SUPFAM" id="SSF46955">
    <property type="entry name" value="Putative DNA-binding domain"/>
    <property type="match status" value="1"/>
</dbReference>
<gene>
    <name evidence="3" type="ORF">J2S41_007828</name>
</gene>
<dbReference type="Gene3D" id="1.10.1660.10">
    <property type="match status" value="1"/>
</dbReference>
<sequence length="218" mass="24011">MRVAELSRRTGVPVPTIKFYLREGLLPPGVLTSPNQASYDEGHVRRLRLVRALLEVGRLPIATIREVLRDVDHKNLHGRLGRTLYPLAGVHDEPPTPELARAIADVDALITRWGWRVDPASPGRRRLAEVMLTFRELGVDYLMREIDRYAQAAEIIAESDLRGVATEHNPDDVVTGAVIGTVVGDALQAALRRLAHENASIDLFSETGAEPTADAPEP</sequence>
<accession>A0AAE3YYQ7</accession>
<comment type="caution">
    <text evidence="3">The sequence shown here is derived from an EMBL/GenBank/DDBJ whole genome shotgun (WGS) entry which is preliminary data.</text>
</comment>
<dbReference type="Proteomes" id="UP001183643">
    <property type="component" value="Unassembled WGS sequence"/>
</dbReference>
<evidence type="ECO:0000313" key="4">
    <source>
        <dbReference type="Proteomes" id="UP001183643"/>
    </source>
</evidence>
<dbReference type="SMART" id="SM00422">
    <property type="entry name" value="HTH_MERR"/>
    <property type="match status" value="1"/>
</dbReference>
<dbReference type="InterPro" id="IPR047057">
    <property type="entry name" value="MerR_fam"/>
</dbReference>
<dbReference type="InterPro" id="IPR009061">
    <property type="entry name" value="DNA-bd_dom_put_sf"/>
</dbReference>
<dbReference type="AlphaFoldDB" id="A0AAE3YYQ7"/>
<dbReference type="PROSITE" id="PS50937">
    <property type="entry name" value="HTH_MERR_2"/>
    <property type="match status" value="1"/>
</dbReference>
<protein>
    <submittedName>
        <fullName evidence="3">DNA-binding transcriptional MerR regulator</fullName>
    </submittedName>
</protein>
<evidence type="ECO:0000259" key="2">
    <source>
        <dbReference type="PROSITE" id="PS50937"/>
    </source>
</evidence>